<dbReference type="GO" id="GO:0003676">
    <property type="term" value="F:nucleic acid binding"/>
    <property type="evidence" value="ECO:0007669"/>
    <property type="project" value="InterPro"/>
</dbReference>
<dbReference type="Gene3D" id="3.30.420.10">
    <property type="entry name" value="Ribonuclease H-like superfamily/Ribonuclease H"/>
    <property type="match status" value="1"/>
</dbReference>
<name>T1CL52_9ZZZZ</name>
<dbReference type="Pfam" id="PF13358">
    <property type="entry name" value="DDE_3"/>
    <property type="match status" value="1"/>
</dbReference>
<dbReference type="InterPro" id="IPR038717">
    <property type="entry name" value="Tc1-like_DDE_dom"/>
</dbReference>
<gene>
    <name evidence="2" type="ORF">B2A_00384</name>
</gene>
<accession>T1CL52</accession>
<reference evidence="2" key="2">
    <citation type="journal article" date="2014" name="ISME J.">
        <title>Microbial stratification in low pH oxic and suboxic macroscopic growths along an acid mine drainage.</title>
        <authorList>
            <person name="Mendez-Garcia C."/>
            <person name="Mesa V."/>
            <person name="Sprenger R.R."/>
            <person name="Richter M."/>
            <person name="Diez M.S."/>
            <person name="Solano J."/>
            <person name="Bargiela R."/>
            <person name="Golyshina O.V."/>
            <person name="Manteca A."/>
            <person name="Ramos J.L."/>
            <person name="Gallego J.R."/>
            <person name="Llorente I."/>
            <person name="Martins Dos Santos V.A."/>
            <person name="Jensen O.N."/>
            <person name="Pelaez A.I."/>
            <person name="Sanchez J."/>
            <person name="Ferrer M."/>
        </authorList>
    </citation>
    <scope>NUCLEOTIDE SEQUENCE</scope>
</reference>
<reference evidence="2" key="1">
    <citation type="submission" date="2013-08" db="EMBL/GenBank/DDBJ databases">
        <authorList>
            <person name="Mendez C."/>
            <person name="Richter M."/>
            <person name="Ferrer M."/>
            <person name="Sanchez J."/>
        </authorList>
    </citation>
    <scope>NUCLEOTIDE SEQUENCE</scope>
</reference>
<organism evidence="2">
    <name type="scientific">mine drainage metagenome</name>
    <dbReference type="NCBI Taxonomy" id="410659"/>
    <lineage>
        <taxon>unclassified sequences</taxon>
        <taxon>metagenomes</taxon>
        <taxon>ecological metagenomes</taxon>
    </lineage>
</organism>
<dbReference type="InterPro" id="IPR036397">
    <property type="entry name" value="RNaseH_sf"/>
</dbReference>
<dbReference type="AlphaFoldDB" id="T1CL52"/>
<sequence length="124" mass="14153">MVTEARVNSVVFIEYCKRLLADNHGRPVFLVVDGHSSHTSKMTKEWVRSTNGKLRLFYLPAYSPQLNPDEWAWQNVKNARIGRAGITSLEDLKNKVVGALERLANTPKLVRGFFGDPELHYITR</sequence>
<evidence type="ECO:0000313" key="2">
    <source>
        <dbReference type="EMBL" id="EQD68554.1"/>
    </source>
</evidence>
<evidence type="ECO:0000259" key="1">
    <source>
        <dbReference type="Pfam" id="PF13358"/>
    </source>
</evidence>
<protein>
    <submittedName>
        <fullName evidence="2">ISXoo2 transposase</fullName>
    </submittedName>
</protein>
<dbReference type="EMBL" id="AUZZ01000300">
    <property type="protein sequence ID" value="EQD68554.1"/>
    <property type="molecule type" value="Genomic_DNA"/>
</dbReference>
<proteinExistence type="predicted"/>
<feature type="domain" description="Tc1-like transposase DDE" evidence="1">
    <location>
        <begin position="1"/>
        <end position="93"/>
    </location>
</feature>
<comment type="caution">
    <text evidence="2">The sequence shown here is derived from an EMBL/GenBank/DDBJ whole genome shotgun (WGS) entry which is preliminary data.</text>
</comment>